<proteinExistence type="predicted"/>
<comment type="caution">
    <text evidence="1">The sequence shown here is derived from an EMBL/GenBank/DDBJ whole genome shotgun (WGS) entry which is preliminary data.</text>
</comment>
<sequence length="84" mass="8888">MDTTRPAQSIEQPACPRCGQTGRPVLIGMPSLEAFEAAERGLLVLGGCVEGEDNPHWMCRAGHGWRGSDELRQAAISVAIEAAG</sequence>
<reference evidence="1 2" key="1">
    <citation type="submission" date="2024-04" db="EMBL/GenBank/DDBJ databases">
        <title>Polymorphospora sp. isolated from Baiyangdian Lake in Xiong'an New Area.</title>
        <authorList>
            <person name="Zhang X."/>
            <person name="Liu J."/>
        </authorList>
    </citation>
    <scope>NUCLEOTIDE SEQUENCE [LARGE SCALE GENOMIC DNA]</scope>
    <source>
        <strain evidence="1 2">2-325</strain>
    </source>
</reference>
<evidence type="ECO:0000313" key="2">
    <source>
        <dbReference type="Proteomes" id="UP001582793"/>
    </source>
</evidence>
<dbReference type="RefSeq" id="WP_375733630.1">
    <property type="nucleotide sequence ID" value="NZ_JBCGDC010000015.1"/>
</dbReference>
<dbReference type="Proteomes" id="UP001582793">
    <property type="component" value="Unassembled WGS sequence"/>
</dbReference>
<evidence type="ECO:0000313" key="1">
    <source>
        <dbReference type="EMBL" id="MFB6392984.1"/>
    </source>
</evidence>
<keyword evidence="2" id="KW-1185">Reference proteome</keyword>
<dbReference type="EMBL" id="JBCGDC010000015">
    <property type="protein sequence ID" value="MFB6392984.1"/>
    <property type="molecule type" value="Genomic_DNA"/>
</dbReference>
<organism evidence="1 2">
    <name type="scientific">Polymorphospora lycopeni</name>
    <dbReference type="NCBI Taxonomy" id="3140240"/>
    <lineage>
        <taxon>Bacteria</taxon>
        <taxon>Bacillati</taxon>
        <taxon>Actinomycetota</taxon>
        <taxon>Actinomycetes</taxon>
        <taxon>Micromonosporales</taxon>
        <taxon>Micromonosporaceae</taxon>
        <taxon>Polymorphospora</taxon>
    </lineage>
</organism>
<name>A0ABV5CLW3_9ACTN</name>
<protein>
    <submittedName>
        <fullName evidence="1">Uncharacterized protein</fullName>
    </submittedName>
</protein>
<accession>A0ABV5CLW3</accession>
<gene>
    <name evidence="1" type="ORF">AAFH96_07655</name>
</gene>